<keyword evidence="2" id="KW-1185">Reference proteome</keyword>
<name>A0A239FMR5_9ACTN</name>
<protein>
    <submittedName>
        <fullName evidence="1">Uncharacterized protein</fullName>
    </submittedName>
</protein>
<gene>
    <name evidence="1" type="ORF">SAMN06264365_118121</name>
</gene>
<evidence type="ECO:0000313" key="1">
    <source>
        <dbReference type="EMBL" id="SNS57224.1"/>
    </source>
</evidence>
<dbReference type="EMBL" id="FZNR01000018">
    <property type="protein sequence ID" value="SNS57224.1"/>
    <property type="molecule type" value="Genomic_DNA"/>
</dbReference>
<proteinExistence type="predicted"/>
<accession>A0A239FMR5</accession>
<organism evidence="1 2">
    <name type="scientific">Actinoplanes regularis</name>
    <dbReference type="NCBI Taxonomy" id="52697"/>
    <lineage>
        <taxon>Bacteria</taxon>
        <taxon>Bacillati</taxon>
        <taxon>Actinomycetota</taxon>
        <taxon>Actinomycetes</taxon>
        <taxon>Micromonosporales</taxon>
        <taxon>Micromonosporaceae</taxon>
        <taxon>Actinoplanes</taxon>
    </lineage>
</organism>
<dbReference type="Proteomes" id="UP000198415">
    <property type="component" value="Unassembled WGS sequence"/>
</dbReference>
<evidence type="ECO:0000313" key="2">
    <source>
        <dbReference type="Proteomes" id="UP000198415"/>
    </source>
</evidence>
<sequence>MSCCALLRNVRKSVGLALGLALVLAGAGAVAGRRWWHDRPPYGPEVLNARATLQLVDQATADAALQPVNASVAGDGDQIFLGRVAWDRPPHPQKDGSFRIVLLDKRSHLLPGFIAVTSAEPEDVSTGTDGALDQAQKRYPWLQGVGVREIDGSYWSSGSTVFVGSVDASPVTFQTVLHPADPETPPEQQMVATAPAAVEDLMVALICVGPDGQVYWAQRLLH</sequence>
<reference evidence="1 2" key="1">
    <citation type="submission" date="2017-06" db="EMBL/GenBank/DDBJ databases">
        <authorList>
            <person name="Kim H.J."/>
            <person name="Triplett B.A."/>
        </authorList>
    </citation>
    <scope>NUCLEOTIDE SEQUENCE [LARGE SCALE GENOMIC DNA]</scope>
    <source>
        <strain evidence="1 2">DSM 43151</strain>
    </source>
</reference>
<dbReference type="AlphaFoldDB" id="A0A239FMR5"/>